<sequence length="391" mass="41564">MPGGRPVPCVIRLPNSLSAFARIGVTTMQRTTLRRSFPARPVVVALAAAVALTATACAKTEDDNSDNKQSETAAGAEQKVVTPKPGSKTCTIDAYGAEKIDLKNATVGFSQSEKEANPFRIAETQSIKDEAEKRGVKLLTANAQSQFSKQISDVQNLLAKGADLLVIAPLNSDGWDPVLQAAAAKKVPIITIDRKINAQPCKDYVSFIASDFVEQGRRAADQMIEATGGKGEVAILLGSAGNNVTTERTKGFKERIAEKAPDLKVVFEQTGDFAREKGQQVTEQLIQSKPGIKGIYAENDEMGLGAVTALKGAGKKAGDVKIVTVDGTRNAVQGVVDGWISGVIESNPRFGPLAFQTLDTFTKGEEVPQDIIIQDGAYNADNAKQDIGKAY</sequence>
<proteinExistence type="inferred from homology"/>
<dbReference type="PANTHER" id="PTHR46847">
    <property type="entry name" value="D-ALLOSE-BINDING PERIPLASMIC PROTEIN-RELATED"/>
    <property type="match status" value="1"/>
</dbReference>
<evidence type="ECO:0000256" key="1">
    <source>
        <dbReference type="ARBA" id="ARBA00004196"/>
    </source>
</evidence>
<organism evidence="6 7">
    <name type="scientific">Streptomyces thinghirensis</name>
    <dbReference type="NCBI Taxonomy" id="551547"/>
    <lineage>
        <taxon>Bacteria</taxon>
        <taxon>Bacillati</taxon>
        <taxon>Actinomycetota</taxon>
        <taxon>Actinomycetes</taxon>
        <taxon>Kitasatosporales</taxon>
        <taxon>Streptomycetaceae</taxon>
        <taxon>Streptomyces</taxon>
    </lineage>
</organism>
<dbReference type="Gene3D" id="3.40.50.2300">
    <property type="match status" value="2"/>
</dbReference>
<comment type="similarity">
    <text evidence="2">Belongs to the bacterial solute-binding protein 2 family.</text>
</comment>
<comment type="subcellular location">
    <subcellularLocation>
        <location evidence="1">Cell envelope</location>
    </subcellularLocation>
</comment>
<accession>A0ABP9T3W6</accession>
<dbReference type="EMBL" id="BAABJR010000005">
    <property type="protein sequence ID" value="GAA5207490.1"/>
    <property type="molecule type" value="Genomic_DNA"/>
</dbReference>
<evidence type="ECO:0000259" key="5">
    <source>
        <dbReference type="Pfam" id="PF13407"/>
    </source>
</evidence>
<evidence type="ECO:0000256" key="2">
    <source>
        <dbReference type="ARBA" id="ARBA00007639"/>
    </source>
</evidence>
<dbReference type="SUPFAM" id="SSF53822">
    <property type="entry name" value="Periplasmic binding protein-like I"/>
    <property type="match status" value="1"/>
</dbReference>
<dbReference type="CDD" id="cd06309">
    <property type="entry name" value="PBP1_galactofuranose_YtfQ-like"/>
    <property type="match status" value="1"/>
</dbReference>
<dbReference type="InterPro" id="IPR025997">
    <property type="entry name" value="SBP_2_dom"/>
</dbReference>
<feature type="domain" description="Periplasmic binding protein" evidence="5">
    <location>
        <begin position="115"/>
        <end position="364"/>
    </location>
</feature>
<evidence type="ECO:0000256" key="3">
    <source>
        <dbReference type="ARBA" id="ARBA00022729"/>
    </source>
</evidence>
<protein>
    <submittedName>
        <fullName evidence="6">ABC transporter substrate-binding protein</fullName>
    </submittedName>
</protein>
<dbReference type="InterPro" id="IPR028082">
    <property type="entry name" value="Peripla_BP_I"/>
</dbReference>
<dbReference type="PANTHER" id="PTHR46847:SF3">
    <property type="entry name" value="GALACTOFURANOSE-BINDING PROTEIN YTFQ"/>
    <property type="match status" value="1"/>
</dbReference>
<keyword evidence="3" id="KW-0732">Signal</keyword>
<feature type="compositionally biased region" description="Basic and acidic residues" evidence="4">
    <location>
        <begin position="59"/>
        <end position="69"/>
    </location>
</feature>
<feature type="region of interest" description="Disordered" evidence="4">
    <location>
        <begin position="58"/>
        <end position="86"/>
    </location>
</feature>
<evidence type="ECO:0000313" key="6">
    <source>
        <dbReference type="EMBL" id="GAA5207490.1"/>
    </source>
</evidence>
<evidence type="ECO:0000313" key="7">
    <source>
        <dbReference type="Proteomes" id="UP001499878"/>
    </source>
</evidence>
<gene>
    <name evidence="6" type="ORF">GCM10023323_23190</name>
</gene>
<dbReference type="Pfam" id="PF13407">
    <property type="entry name" value="Peripla_BP_4"/>
    <property type="match status" value="1"/>
</dbReference>
<dbReference type="Proteomes" id="UP001499878">
    <property type="component" value="Unassembled WGS sequence"/>
</dbReference>
<evidence type="ECO:0000256" key="4">
    <source>
        <dbReference type="SAM" id="MobiDB-lite"/>
    </source>
</evidence>
<name>A0ABP9T3W6_9ACTN</name>
<keyword evidence="7" id="KW-1185">Reference proteome</keyword>
<comment type="caution">
    <text evidence="6">The sequence shown here is derived from an EMBL/GenBank/DDBJ whole genome shotgun (WGS) entry which is preliminary data.</text>
</comment>
<reference evidence="7" key="1">
    <citation type="journal article" date="2019" name="Int. J. Syst. Evol. Microbiol.">
        <title>The Global Catalogue of Microorganisms (GCM) 10K type strain sequencing project: providing services to taxonomists for standard genome sequencing and annotation.</title>
        <authorList>
            <consortium name="The Broad Institute Genomics Platform"/>
            <consortium name="The Broad Institute Genome Sequencing Center for Infectious Disease"/>
            <person name="Wu L."/>
            <person name="Ma J."/>
        </authorList>
    </citation>
    <scope>NUCLEOTIDE SEQUENCE [LARGE SCALE GENOMIC DNA]</scope>
    <source>
        <strain evidence="7">JCM 18306</strain>
    </source>
</reference>